<dbReference type="EMBL" id="GL377692">
    <property type="protein sequence ID" value="EFJ06910.1"/>
    <property type="molecule type" value="Genomic_DNA"/>
</dbReference>
<evidence type="ECO:0000313" key="2">
    <source>
        <dbReference type="EMBL" id="EFJ06910.1"/>
    </source>
</evidence>
<feature type="transmembrane region" description="Helical" evidence="1">
    <location>
        <begin position="177"/>
        <end position="196"/>
    </location>
</feature>
<dbReference type="eggNOG" id="ENOG502SZQ1">
    <property type="taxonomic scope" value="Eukaryota"/>
</dbReference>
<dbReference type="KEGG" id="smo:SELMODRAFT_448650"/>
<evidence type="ECO:0000313" key="3">
    <source>
        <dbReference type="Proteomes" id="UP000001514"/>
    </source>
</evidence>
<dbReference type="Gramene" id="EFJ06910">
    <property type="protein sequence ID" value="EFJ06910"/>
    <property type="gene ID" value="SELMODRAFT_448650"/>
</dbReference>
<protein>
    <submittedName>
        <fullName evidence="2">Uncharacterized protein</fullName>
    </submittedName>
</protein>
<dbReference type="AlphaFoldDB" id="D8T8X5"/>
<keyword evidence="1" id="KW-0812">Transmembrane</keyword>
<reference evidence="2 3" key="1">
    <citation type="journal article" date="2011" name="Science">
        <title>The Selaginella genome identifies genetic changes associated with the evolution of vascular plants.</title>
        <authorList>
            <person name="Banks J.A."/>
            <person name="Nishiyama T."/>
            <person name="Hasebe M."/>
            <person name="Bowman J.L."/>
            <person name="Gribskov M."/>
            <person name="dePamphilis C."/>
            <person name="Albert V.A."/>
            <person name="Aono N."/>
            <person name="Aoyama T."/>
            <person name="Ambrose B.A."/>
            <person name="Ashton N.W."/>
            <person name="Axtell M.J."/>
            <person name="Barker E."/>
            <person name="Barker M.S."/>
            <person name="Bennetzen J.L."/>
            <person name="Bonawitz N.D."/>
            <person name="Chapple C."/>
            <person name="Cheng C."/>
            <person name="Correa L.G."/>
            <person name="Dacre M."/>
            <person name="DeBarry J."/>
            <person name="Dreyer I."/>
            <person name="Elias M."/>
            <person name="Engstrom E.M."/>
            <person name="Estelle M."/>
            <person name="Feng L."/>
            <person name="Finet C."/>
            <person name="Floyd S.K."/>
            <person name="Frommer W.B."/>
            <person name="Fujita T."/>
            <person name="Gramzow L."/>
            <person name="Gutensohn M."/>
            <person name="Harholt J."/>
            <person name="Hattori M."/>
            <person name="Heyl A."/>
            <person name="Hirai T."/>
            <person name="Hiwatashi Y."/>
            <person name="Ishikawa M."/>
            <person name="Iwata M."/>
            <person name="Karol K.G."/>
            <person name="Koehler B."/>
            <person name="Kolukisaoglu U."/>
            <person name="Kubo M."/>
            <person name="Kurata T."/>
            <person name="Lalonde S."/>
            <person name="Li K."/>
            <person name="Li Y."/>
            <person name="Litt A."/>
            <person name="Lyons E."/>
            <person name="Manning G."/>
            <person name="Maruyama T."/>
            <person name="Michael T.P."/>
            <person name="Mikami K."/>
            <person name="Miyazaki S."/>
            <person name="Morinaga S."/>
            <person name="Murata T."/>
            <person name="Mueller-Roeber B."/>
            <person name="Nelson D.R."/>
            <person name="Obara M."/>
            <person name="Oguri Y."/>
            <person name="Olmstead R.G."/>
            <person name="Onodera N."/>
            <person name="Petersen B.L."/>
            <person name="Pils B."/>
            <person name="Prigge M."/>
            <person name="Rensing S.A."/>
            <person name="Riano-Pachon D.M."/>
            <person name="Roberts A.W."/>
            <person name="Sato Y."/>
            <person name="Scheller H.V."/>
            <person name="Schulz B."/>
            <person name="Schulz C."/>
            <person name="Shakirov E.V."/>
            <person name="Shibagaki N."/>
            <person name="Shinohara N."/>
            <person name="Shippen D.E."/>
            <person name="Soerensen I."/>
            <person name="Sotooka R."/>
            <person name="Sugimoto N."/>
            <person name="Sugita M."/>
            <person name="Sumikawa N."/>
            <person name="Tanurdzic M."/>
            <person name="Theissen G."/>
            <person name="Ulvskov P."/>
            <person name="Wakazuki S."/>
            <person name="Weng J.K."/>
            <person name="Willats W.W."/>
            <person name="Wipf D."/>
            <person name="Wolf P.G."/>
            <person name="Yang L."/>
            <person name="Zimmer A.D."/>
            <person name="Zhu Q."/>
            <person name="Mitros T."/>
            <person name="Hellsten U."/>
            <person name="Loque D."/>
            <person name="Otillar R."/>
            <person name="Salamov A."/>
            <person name="Schmutz J."/>
            <person name="Shapiro H."/>
            <person name="Lindquist E."/>
            <person name="Lucas S."/>
            <person name="Rokhsar D."/>
            <person name="Grigoriev I.V."/>
        </authorList>
    </citation>
    <scope>NUCLEOTIDE SEQUENCE [LARGE SCALE GENOMIC DNA]</scope>
</reference>
<dbReference type="Proteomes" id="UP000001514">
    <property type="component" value="Unassembled WGS sequence"/>
</dbReference>
<keyword evidence="1" id="KW-0472">Membrane</keyword>
<organism evidence="3">
    <name type="scientific">Selaginella moellendorffii</name>
    <name type="common">Spikemoss</name>
    <dbReference type="NCBI Taxonomy" id="88036"/>
    <lineage>
        <taxon>Eukaryota</taxon>
        <taxon>Viridiplantae</taxon>
        <taxon>Streptophyta</taxon>
        <taxon>Embryophyta</taxon>
        <taxon>Tracheophyta</taxon>
        <taxon>Lycopodiopsida</taxon>
        <taxon>Selaginellales</taxon>
        <taxon>Selaginellaceae</taxon>
        <taxon>Selaginella</taxon>
    </lineage>
</organism>
<accession>D8T8X5</accession>
<name>D8T8X5_SELML</name>
<dbReference type="OrthoDB" id="546340at2759"/>
<feature type="transmembrane region" description="Helical" evidence="1">
    <location>
        <begin position="217"/>
        <end position="237"/>
    </location>
</feature>
<feature type="transmembrane region" description="Helical" evidence="1">
    <location>
        <begin position="249"/>
        <end position="270"/>
    </location>
</feature>
<gene>
    <name evidence="2" type="ORF">SELMODRAFT_448650</name>
</gene>
<evidence type="ECO:0000256" key="1">
    <source>
        <dbReference type="SAM" id="Phobius"/>
    </source>
</evidence>
<keyword evidence="1" id="KW-1133">Transmembrane helix</keyword>
<dbReference type="HOGENOM" id="CLU_1020827_0_0_1"/>
<sequence>MAESIQFFAGSFSTALPAHRNRSLPNGSSLFFARMRRRLAAAAPENWEGVIKLEEEEASTLIDLCRDLDWEGCVDALRREALRMNDATRVGAARVAQGVSCAASGGNGNGEQWDYKEAVADLRRRASFQAAEEMVKNLNPPDYAQAVSKLAHQILNACEQHLQDDTCGGGNGSTSPATAPSFLLATLAGIHGFIGFSAMADEFQSQAQAAQDKIPSWLPTAVLGAPVAAYLIFSVYRDQVNPQAKLTDFFFALAAMFIVGNLITSATLGVRLY</sequence>
<dbReference type="InParanoid" id="D8T8X5"/>
<proteinExistence type="predicted"/>
<keyword evidence="3" id="KW-1185">Reference proteome</keyword>